<dbReference type="Gene3D" id="3.40.50.10320">
    <property type="entry name" value="LmbE-like"/>
    <property type="match status" value="1"/>
</dbReference>
<dbReference type="InterPro" id="IPR003737">
    <property type="entry name" value="GlcNAc_PI_deacetylase-related"/>
</dbReference>
<evidence type="ECO:0000313" key="1">
    <source>
        <dbReference type="EMBL" id="GAI70209.1"/>
    </source>
</evidence>
<dbReference type="PANTHER" id="PTHR12993:SF28">
    <property type="entry name" value="LMBE FAMILY PROTEIN"/>
    <property type="match status" value="1"/>
</dbReference>
<name>X1SQV7_9ZZZZ</name>
<dbReference type="InterPro" id="IPR024078">
    <property type="entry name" value="LmbE-like_dom_sf"/>
</dbReference>
<accession>X1SQV7</accession>
<comment type="caution">
    <text evidence="1">The sequence shown here is derived from an EMBL/GenBank/DDBJ whole genome shotgun (WGS) entry which is preliminary data.</text>
</comment>
<dbReference type="AlphaFoldDB" id="X1SQV7"/>
<dbReference type="GO" id="GO:0016811">
    <property type="term" value="F:hydrolase activity, acting on carbon-nitrogen (but not peptide) bonds, in linear amides"/>
    <property type="evidence" value="ECO:0007669"/>
    <property type="project" value="TreeGrafter"/>
</dbReference>
<protein>
    <recommendedName>
        <fullName evidence="2">PIG-L family deacetylase</fullName>
    </recommendedName>
</protein>
<reference evidence="1" key="1">
    <citation type="journal article" date="2014" name="Front. Microbiol.">
        <title>High frequency of phylogenetically diverse reductive dehalogenase-homologous genes in deep subseafloor sedimentary metagenomes.</title>
        <authorList>
            <person name="Kawai M."/>
            <person name="Futagami T."/>
            <person name="Toyoda A."/>
            <person name="Takaki Y."/>
            <person name="Nishi S."/>
            <person name="Hori S."/>
            <person name="Arai W."/>
            <person name="Tsubouchi T."/>
            <person name="Morono Y."/>
            <person name="Uchiyama I."/>
            <person name="Ito T."/>
            <person name="Fujiyama A."/>
            <person name="Inagaki F."/>
            <person name="Takami H."/>
        </authorList>
    </citation>
    <scope>NUCLEOTIDE SEQUENCE</scope>
    <source>
        <strain evidence="1">Expedition CK06-06</strain>
    </source>
</reference>
<dbReference type="Pfam" id="PF02585">
    <property type="entry name" value="PIG-L"/>
    <property type="match status" value="1"/>
</dbReference>
<dbReference type="PANTHER" id="PTHR12993">
    <property type="entry name" value="N-ACETYLGLUCOSAMINYL-PHOSPHATIDYLINOSITOL DE-N-ACETYLASE-RELATED"/>
    <property type="match status" value="1"/>
</dbReference>
<dbReference type="EMBL" id="BARW01002306">
    <property type="protein sequence ID" value="GAI70209.1"/>
    <property type="molecule type" value="Genomic_DNA"/>
</dbReference>
<dbReference type="SUPFAM" id="SSF102588">
    <property type="entry name" value="LmbE-like"/>
    <property type="match status" value="1"/>
</dbReference>
<evidence type="ECO:0008006" key="2">
    <source>
        <dbReference type="Google" id="ProtNLM"/>
    </source>
</evidence>
<organism evidence="1">
    <name type="scientific">marine sediment metagenome</name>
    <dbReference type="NCBI Taxonomy" id="412755"/>
    <lineage>
        <taxon>unclassified sequences</taxon>
        <taxon>metagenomes</taxon>
        <taxon>ecological metagenomes</taxon>
    </lineage>
</organism>
<gene>
    <name evidence="1" type="ORF">S12H4_06532</name>
</gene>
<sequence length="192" mass="22077">MTKQAQVMVVTPHPDDAEFGVAGTVARWAGEGKDVVYVVCTNGDKGTNDPTMKPEELAKIREEEQLAAANLLGVREVVFLRHPDQSLEDTAEFRKEIVRLIRMYRPETVVTAAPYRRYIWHHDHRITSRVTLDAVFPYARDHLAYPDLLEQGLQPHKVKEVLLWGSEDANIKSYWRLFCFLKFSRLQAKSGR</sequence>
<proteinExistence type="predicted"/>